<dbReference type="EMBL" id="CP015756">
    <property type="protein sequence ID" value="APC41563.1"/>
    <property type="molecule type" value="Genomic_DNA"/>
</dbReference>
<sequence length="160" mass="18222">MNLELCYENVFVFRDLEFSNSIEALNFLSSKLYEKGYVKKEYQIAIIEREKKYPTALPCVDIKIAIPHATHTLVNKAALSIGILKSPVEFRSMGDSNIKLNVQIIIMLALKEPHGHIEMLQRIVKLIKNPEALKLLVNASSIEEVLNTLKPYLINNKKLS</sequence>
<gene>
    <name evidence="2" type="ORF">A7L45_16495</name>
</gene>
<reference evidence="3" key="1">
    <citation type="journal article" date="2016" name="Front. Microbiol.">
        <title>Complete Genome Sequence of Clostridium estertheticum DSM 8809, a Microbe Identified in Spoiled Vacuum Packed Beef.</title>
        <authorList>
            <person name="Yu Z."/>
            <person name="Gunn L."/>
            <person name="Brennan E."/>
            <person name="Reid R."/>
            <person name="Wall P.G."/>
            <person name="Gaora O.P."/>
            <person name="Hurley D."/>
            <person name="Bolton D."/>
            <person name="Fanning S."/>
        </authorList>
    </citation>
    <scope>NUCLEOTIDE SEQUENCE [LARGE SCALE GENOMIC DNA]</scope>
    <source>
        <strain evidence="3">DSM 8809</strain>
    </source>
</reference>
<dbReference type="CDD" id="cd00211">
    <property type="entry name" value="PTS_IIA_fru"/>
    <property type="match status" value="1"/>
</dbReference>
<evidence type="ECO:0000313" key="2">
    <source>
        <dbReference type="EMBL" id="APC41563.1"/>
    </source>
</evidence>
<dbReference type="PANTHER" id="PTHR47738">
    <property type="entry name" value="PTS SYSTEM FRUCTOSE-LIKE EIIA COMPONENT-RELATED"/>
    <property type="match status" value="1"/>
</dbReference>
<proteinExistence type="predicted"/>
<feature type="domain" description="PTS EIIA type-2" evidence="1">
    <location>
        <begin position="5"/>
        <end position="152"/>
    </location>
</feature>
<evidence type="ECO:0000259" key="1">
    <source>
        <dbReference type="PROSITE" id="PS51094"/>
    </source>
</evidence>
<dbReference type="AlphaFoldDB" id="A0A1J0GJR4"/>
<name>A0A1J0GJR4_9CLOT</name>
<dbReference type="STRING" id="1552.A7L45_16495"/>
<dbReference type="InterPro" id="IPR016152">
    <property type="entry name" value="PTrfase/Anion_transptr"/>
</dbReference>
<dbReference type="PROSITE" id="PS51094">
    <property type="entry name" value="PTS_EIIA_TYPE_2"/>
    <property type="match status" value="1"/>
</dbReference>
<accession>A0A1J0GJR4</accession>
<dbReference type="InterPro" id="IPR051541">
    <property type="entry name" value="PTS_SugarTrans_NitroReg"/>
</dbReference>
<dbReference type="InterPro" id="IPR002178">
    <property type="entry name" value="PTS_EIIA_type-2_dom"/>
</dbReference>
<dbReference type="PANTHER" id="PTHR47738:SF3">
    <property type="entry name" value="PHOSPHOTRANSFERASE SYSTEM MANNITOL_FRUCTOSE-SPECIFIC IIA DOMAIN CONTAINING PROTEIN"/>
    <property type="match status" value="1"/>
</dbReference>
<evidence type="ECO:0000313" key="3">
    <source>
        <dbReference type="Proteomes" id="UP000182569"/>
    </source>
</evidence>
<dbReference type="KEGG" id="ceu:A7L45_16495"/>
<dbReference type="Pfam" id="PF00359">
    <property type="entry name" value="PTS_EIIA_2"/>
    <property type="match status" value="1"/>
</dbReference>
<dbReference type="OrthoDB" id="370976at2"/>
<keyword evidence="3" id="KW-1185">Reference proteome</keyword>
<protein>
    <submittedName>
        <fullName evidence="2">PTS galactitol transporter subunit IIA</fullName>
    </submittedName>
</protein>
<organism evidence="2 3">
    <name type="scientific">Clostridium estertheticum subsp. estertheticum</name>
    <dbReference type="NCBI Taxonomy" id="1552"/>
    <lineage>
        <taxon>Bacteria</taxon>
        <taxon>Bacillati</taxon>
        <taxon>Bacillota</taxon>
        <taxon>Clostridia</taxon>
        <taxon>Eubacteriales</taxon>
        <taxon>Clostridiaceae</taxon>
        <taxon>Clostridium</taxon>
    </lineage>
</organism>
<dbReference type="SUPFAM" id="SSF55804">
    <property type="entry name" value="Phoshotransferase/anion transport protein"/>
    <property type="match status" value="1"/>
</dbReference>
<dbReference type="RefSeq" id="WP_071613855.1">
    <property type="nucleotide sequence ID" value="NZ_CP015756.1"/>
</dbReference>
<dbReference type="Gene3D" id="3.40.930.10">
    <property type="entry name" value="Mannitol-specific EII, Chain A"/>
    <property type="match status" value="1"/>
</dbReference>
<dbReference type="Proteomes" id="UP000182569">
    <property type="component" value="Chromosome"/>
</dbReference>